<evidence type="ECO:0000313" key="4">
    <source>
        <dbReference type="EMBL" id="RAR50957.1"/>
    </source>
</evidence>
<feature type="signal peptide" evidence="2">
    <location>
        <begin position="1"/>
        <end position="21"/>
    </location>
</feature>
<dbReference type="NCBIfam" id="TIGR04183">
    <property type="entry name" value="Por_Secre_tail"/>
    <property type="match status" value="1"/>
</dbReference>
<dbReference type="Proteomes" id="UP000249518">
    <property type="component" value="Unassembled WGS sequence"/>
</dbReference>
<evidence type="ECO:0000313" key="5">
    <source>
        <dbReference type="Proteomes" id="UP000249518"/>
    </source>
</evidence>
<dbReference type="Pfam" id="PF13517">
    <property type="entry name" value="FG-GAP_3"/>
    <property type="match status" value="3"/>
</dbReference>
<feature type="chain" id="PRO_5016269065" evidence="2">
    <location>
        <begin position="22"/>
        <end position="482"/>
    </location>
</feature>
<dbReference type="OrthoDB" id="9816120at2"/>
<dbReference type="InterPro" id="IPR028994">
    <property type="entry name" value="Integrin_alpha_N"/>
</dbReference>
<evidence type="ECO:0000256" key="2">
    <source>
        <dbReference type="SAM" id="SignalP"/>
    </source>
</evidence>
<dbReference type="Gene3D" id="2.130.10.130">
    <property type="entry name" value="Integrin alpha, N-terminal"/>
    <property type="match status" value="2"/>
</dbReference>
<dbReference type="AlphaFoldDB" id="A0A328X328"/>
<dbReference type="SUPFAM" id="SSF69318">
    <property type="entry name" value="Integrin alpha N-terminal domain"/>
    <property type="match status" value="1"/>
</dbReference>
<reference evidence="4 5" key="1">
    <citation type="submission" date="2018-06" db="EMBL/GenBank/DDBJ databases">
        <title>Genomic Encyclopedia of Type Strains, Phase III (KMG-III): the genomes of soil and plant-associated and newly described type strains.</title>
        <authorList>
            <person name="Whitman W."/>
        </authorList>
    </citation>
    <scope>NUCLEOTIDE SEQUENCE [LARGE SCALE GENOMIC DNA]</scope>
    <source>
        <strain evidence="4 5">CGMCC 1.12504</strain>
    </source>
</reference>
<gene>
    <name evidence="4" type="ORF">B0I10_101129</name>
</gene>
<evidence type="ECO:0000259" key="3">
    <source>
        <dbReference type="Pfam" id="PF18962"/>
    </source>
</evidence>
<keyword evidence="5" id="KW-1185">Reference proteome</keyword>
<name>A0A328X328_9FLAO</name>
<feature type="domain" description="Secretion system C-terminal sorting" evidence="3">
    <location>
        <begin position="383"/>
        <end position="450"/>
    </location>
</feature>
<evidence type="ECO:0000256" key="1">
    <source>
        <dbReference type="ARBA" id="ARBA00022729"/>
    </source>
</evidence>
<keyword evidence="1 2" id="KW-0732">Signal</keyword>
<dbReference type="PANTHER" id="PTHR44103">
    <property type="entry name" value="PROPROTEIN CONVERTASE P"/>
    <property type="match status" value="1"/>
</dbReference>
<dbReference type="RefSeq" id="WP_112084554.1">
    <property type="nucleotide sequence ID" value="NZ_QLSV01000001.1"/>
</dbReference>
<protein>
    <submittedName>
        <fullName evidence="4">Putative secreted protein (Por secretion system target)</fullName>
    </submittedName>
</protein>
<dbReference type="InterPro" id="IPR026444">
    <property type="entry name" value="Secre_tail"/>
</dbReference>
<comment type="caution">
    <text evidence="4">The sequence shown here is derived from an EMBL/GenBank/DDBJ whole genome shotgun (WGS) entry which is preliminary data.</text>
</comment>
<dbReference type="PANTHER" id="PTHR44103:SF1">
    <property type="entry name" value="PROPROTEIN CONVERTASE P"/>
    <property type="match status" value="1"/>
</dbReference>
<dbReference type="Pfam" id="PF18962">
    <property type="entry name" value="Por_Secre_tail"/>
    <property type="match status" value="1"/>
</dbReference>
<accession>A0A328X328</accession>
<organism evidence="4 5">
    <name type="scientific">Flavobacterium lacus</name>
    <dbReference type="NCBI Taxonomy" id="1353778"/>
    <lineage>
        <taxon>Bacteria</taxon>
        <taxon>Pseudomonadati</taxon>
        <taxon>Bacteroidota</taxon>
        <taxon>Flavobacteriia</taxon>
        <taxon>Flavobacteriales</taxon>
        <taxon>Flavobacteriaceae</taxon>
        <taxon>Flavobacterium</taxon>
    </lineage>
</organism>
<dbReference type="EMBL" id="QLSV01000001">
    <property type="protein sequence ID" value="RAR50957.1"/>
    <property type="molecule type" value="Genomic_DNA"/>
</dbReference>
<sequence length="482" mass="52435">MKKILLLKIVFLICSVGYTQTLDFTLANPQPNLMEAYGGTFASGDIDGDGDLDLFMTGITPQIWTRLYKNDGAGNFTEVTHNFPRSGNSQAFFKDLDGDGDLDLFFSGQDQLAQKFANIYRNDGTGNFTLVPNNLPVFIKGAAIADVDNDGDQDLVITTSTVAGIYLNNGNAVFTAQGNSVFTPVDGIAQIIDIDNDGDQDVIISGSNTIKLYQNNGSGVYTLNTNTTFPAISAAGIEVADTDNDGDLDLLINGNTQNLLYINNGTGVFTQIATTIQQTFAGKNAFADLDNDGDQDLLIVGSQAGGLPNIFNILYRNDGNNTFVQTQILGGEYIADCIIDDFNGDGLKDIIIQGFVDKTNVYWNTSTTLSTSEIASNQEVNFYPNPAKDFVYFNLNETIESLSLYNLVGQEVVSKQVNDENFSLDISHLSAGTYIAKLNSNGKSKSIKIIKFLKKRIFTLEKAPYGIENELIKSFKKALQEV</sequence>
<dbReference type="InterPro" id="IPR013517">
    <property type="entry name" value="FG-GAP"/>
</dbReference>
<proteinExistence type="predicted"/>